<dbReference type="InterPro" id="IPR051120">
    <property type="entry name" value="ABC_AA/LPS_Transport"/>
</dbReference>
<dbReference type="PROSITE" id="PS50893">
    <property type="entry name" value="ABC_TRANSPORTER_2"/>
    <property type="match status" value="1"/>
</dbReference>
<gene>
    <name evidence="5" type="ORF">S01H1_19925</name>
</gene>
<dbReference type="CDD" id="cd03219">
    <property type="entry name" value="ABC_Mj1267_LivG_branched"/>
    <property type="match status" value="1"/>
</dbReference>
<dbReference type="SUPFAM" id="SSF52540">
    <property type="entry name" value="P-loop containing nucleoside triphosphate hydrolases"/>
    <property type="match status" value="1"/>
</dbReference>
<dbReference type="Pfam" id="PF00005">
    <property type="entry name" value="ABC_tran"/>
    <property type="match status" value="1"/>
</dbReference>
<evidence type="ECO:0000256" key="2">
    <source>
        <dbReference type="ARBA" id="ARBA00022741"/>
    </source>
</evidence>
<evidence type="ECO:0000256" key="1">
    <source>
        <dbReference type="ARBA" id="ARBA00022448"/>
    </source>
</evidence>
<dbReference type="InterPro" id="IPR027417">
    <property type="entry name" value="P-loop_NTPase"/>
</dbReference>
<dbReference type="GO" id="GO:0005886">
    <property type="term" value="C:plasma membrane"/>
    <property type="evidence" value="ECO:0007669"/>
    <property type="project" value="TreeGrafter"/>
</dbReference>
<sequence length="253" mass="28242">MALLLEVRELVKSFDGVRALNGCSVQVSEGTITGLIGPNGAGKTTLFNVVTGFLKPTAGRIFFKGERIDSLPPHRVFRRGVVRTFQVPRELKWMTVVENLMLVPGDQLGEKLWGPLFLPFLVRRQERTIQEKALAVLDFVDLWHLRNEYAGNLSSGQKKLLELARTLMCDPQLVLLDEPGAGVNPTLMKRLVASIEELCYEKGITFFIIEHDMDLVTRLCNPVIVLSEGEKIAEGLPEEIKADERVLEAYLGG</sequence>
<dbReference type="InterPro" id="IPR003593">
    <property type="entry name" value="AAA+_ATPase"/>
</dbReference>
<dbReference type="Pfam" id="PF12399">
    <property type="entry name" value="BCA_ABC_TP_C"/>
    <property type="match status" value="1"/>
</dbReference>
<evidence type="ECO:0000259" key="4">
    <source>
        <dbReference type="PROSITE" id="PS50893"/>
    </source>
</evidence>
<dbReference type="SMART" id="SM00382">
    <property type="entry name" value="AAA"/>
    <property type="match status" value="1"/>
</dbReference>
<dbReference type="PROSITE" id="PS00211">
    <property type="entry name" value="ABC_TRANSPORTER_1"/>
    <property type="match status" value="1"/>
</dbReference>
<dbReference type="InterPro" id="IPR032823">
    <property type="entry name" value="BCA_ABC_TP_C"/>
</dbReference>
<proteinExistence type="predicted"/>
<keyword evidence="3" id="KW-0067">ATP-binding</keyword>
<dbReference type="InterPro" id="IPR003439">
    <property type="entry name" value="ABC_transporter-like_ATP-bd"/>
</dbReference>
<dbReference type="FunFam" id="3.40.50.300:FF:000421">
    <property type="entry name" value="Branched-chain amino acid ABC transporter ATP-binding protein"/>
    <property type="match status" value="1"/>
</dbReference>
<dbReference type="GO" id="GO:0016887">
    <property type="term" value="F:ATP hydrolysis activity"/>
    <property type="evidence" value="ECO:0007669"/>
    <property type="project" value="InterPro"/>
</dbReference>
<dbReference type="Gene3D" id="3.40.50.300">
    <property type="entry name" value="P-loop containing nucleotide triphosphate hydrolases"/>
    <property type="match status" value="1"/>
</dbReference>
<comment type="caution">
    <text evidence="5">The sequence shown here is derived from an EMBL/GenBank/DDBJ whole genome shotgun (WGS) entry which is preliminary data.</text>
</comment>
<evidence type="ECO:0000313" key="5">
    <source>
        <dbReference type="EMBL" id="GAF97746.1"/>
    </source>
</evidence>
<keyword evidence="2" id="KW-0547">Nucleotide-binding</keyword>
<reference evidence="5" key="1">
    <citation type="journal article" date="2014" name="Front. Microbiol.">
        <title>High frequency of phylogenetically diverse reductive dehalogenase-homologous genes in deep subseafloor sedimentary metagenomes.</title>
        <authorList>
            <person name="Kawai M."/>
            <person name="Futagami T."/>
            <person name="Toyoda A."/>
            <person name="Takaki Y."/>
            <person name="Nishi S."/>
            <person name="Hori S."/>
            <person name="Arai W."/>
            <person name="Tsubouchi T."/>
            <person name="Morono Y."/>
            <person name="Uchiyama I."/>
            <person name="Ito T."/>
            <person name="Fujiyama A."/>
            <person name="Inagaki F."/>
            <person name="Takami H."/>
        </authorList>
    </citation>
    <scope>NUCLEOTIDE SEQUENCE</scope>
    <source>
        <strain evidence="5">Expedition CK06-06</strain>
    </source>
</reference>
<organism evidence="5">
    <name type="scientific">marine sediment metagenome</name>
    <dbReference type="NCBI Taxonomy" id="412755"/>
    <lineage>
        <taxon>unclassified sequences</taxon>
        <taxon>metagenomes</taxon>
        <taxon>ecological metagenomes</taxon>
    </lineage>
</organism>
<dbReference type="PANTHER" id="PTHR45772:SF9">
    <property type="entry name" value="CONSERVED COMPONENT OF ABC TRANSPORTER FOR NATURAL AMINO ACIDS"/>
    <property type="match status" value="1"/>
</dbReference>
<dbReference type="AlphaFoldDB" id="X0UEL0"/>
<dbReference type="InterPro" id="IPR017871">
    <property type="entry name" value="ABC_transporter-like_CS"/>
</dbReference>
<dbReference type="EMBL" id="BARS01010829">
    <property type="protein sequence ID" value="GAF97746.1"/>
    <property type="molecule type" value="Genomic_DNA"/>
</dbReference>
<name>X0UEL0_9ZZZZ</name>
<accession>X0UEL0</accession>
<dbReference type="PANTHER" id="PTHR45772">
    <property type="entry name" value="CONSERVED COMPONENT OF ABC TRANSPORTER FOR NATURAL AMINO ACIDS-RELATED"/>
    <property type="match status" value="1"/>
</dbReference>
<feature type="domain" description="ABC transporter" evidence="4">
    <location>
        <begin position="5"/>
        <end position="253"/>
    </location>
</feature>
<feature type="non-terminal residue" evidence="5">
    <location>
        <position position="253"/>
    </location>
</feature>
<protein>
    <recommendedName>
        <fullName evidence="4">ABC transporter domain-containing protein</fullName>
    </recommendedName>
</protein>
<dbReference type="GO" id="GO:0005524">
    <property type="term" value="F:ATP binding"/>
    <property type="evidence" value="ECO:0007669"/>
    <property type="project" value="UniProtKB-KW"/>
</dbReference>
<keyword evidence="1" id="KW-0813">Transport</keyword>
<evidence type="ECO:0000256" key="3">
    <source>
        <dbReference type="ARBA" id="ARBA00022840"/>
    </source>
</evidence>